<name>A0AAV8UWF4_9RHOD</name>
<comment type="caution">
    <text evidence="1">The sequence shown here is derived from an EMBL/GenBank/DDBJ whole genome shotgun (WGS) entry which is preliminary data.</text>
</comment>
<sequence>MVGFLVPARVWAGGRRDCRASVRPRTSVRVMAQKEYADVTELMTELRSYIDAKERERQEDVAEGLAGAEEEQEDSPIAYAVLAKSGRYDLLDGIMNFGGYVEISKKMGLEIGAEKPIRDPSARPVFKRNSPKDTDGFLTLGGAKAQKLTVEEVETAMNSGSERDALRKVNRERVVTPPSPTPINIKPLIEKGGQDEEVIQLNTAERLTLIAFVILFSLAFGRLGQDFVEAGTRQILKYVIAVSVVLHLGEALYAKQLAEERNRNVFLWCSKVFVLGVGSLLRLKQLKKLPNRKPKTT</sequence>
<proteinExistence type="predicted"/>
<evidence type="ECO:0000313" key="2">
    <source>
        <dbReference type="Proteomes" id="UP001157974"/>
    </source>
</evidence>
<keyword evidence="2" id="KW-1185">Reference proteome</keyword>
<evidence type="ECO:0000313" key="1">
    <source>
        <dbReference type="EMBL" id="KAJ8906889.1"/>
    </source>
</evidence>
<dbReference type="EMBL" id="JAMWBK010000003">
    <property type="protein sequence ID" value="KAJ8906889.1"/>
    <property type="molecule type" value="Genomic_DNA"/>
</dbReference>
<dbReference type="InterPro" id="IPR028110">
    <property type="entry name" value="TMEM254"/>
</dbReference>
<dbReference type="AlphaFoldDB" id="A0AAV8UWF4"/>
<dbReference type="Pfam" id="PF14934">
    <property type="entry name" value="TMEM254"/>
    <property type="match status" value="1"/>
</dbReference>
<accession>A0AAV8UWF4</accession>
<dbReference type="Proteomes" id="UP001157974">
    <property type="component" value="Unassembled WGS sequence"/>
</dbReference>
<protein>
    <submittedName>
        <fullName evidence="1">Uncharacterized protein</fullName>
    </submittedName>
</protein>
<gene>
    <name evidence="1" type="ORF">NDN08_003373</name>
</gene>
<organism evidence="1 2">
    <name type="scientific">Rhodosorus marinus</name>
    <dbReference type="NCBI Taxonomy" id="101924"/>
    <lineage>
        <taxon>Eukaryota</taxon>
        <taxon>Rhodophyta</taxon>
        <taxon>Stylonematophyceae</taxon>
        <taxon>Stylonematales</taxon>
        <taxon>Stylonemataceae</taxon>
        <taxon>Rhodosorus</taxon>
    </lineage>
</organism>
<reference evidence="1 2" key="1">
    <citation type="journal article" date="2023" name="Nat. Commun.">
        <title>Origin of minicircular mitochondrial genomes in red algae.</title>
        <authorList>
            <person name="Lee Y."/>
            <person name="Cho C.H."/>
            <person name="Lee Y.M."/>
            <person name="Park S.I."/>
            <person name="Yang J.H."/>
            <person name="West J.A."/>
            <person name="Bhattacharya D."/>
            <person name="Yoon H.S."/>
        </authorList>
    </citation>
    <scope>NUCLEOTIDE SEQUENCE [LARGE SCALE GENOMIC DNA]</scope>
    <source>
        <strain evidence="1 2">CCMP1338</strain>
        <tissue evidence="1">Whole cell</tissue>
    </source>
</reference>